<feature type="compositionally biased region" description="Basic residues" evidence="1">
    <location>
        <begin position="114"/>
        <end position="128"/>
    </location>
</feature>
<reference evidence="2 3" key="1">
    <citation type="journal article" date="2013" name="Nature">
        <title>Insights into bilaterian evolution from three spiralian genomes.</title>
        <authorList>
            <person name="Simakov O."/>
            <person name="Marletaz F."/>
            <person name="Cho S.J."/>
            <person name="Edsinger-Gonzales E."/>
            <person name="Havlak P."/>
            <person name="Hellsten U."/>
            <person name="Kuo D.H."/>
            <person name="Larsson T."/>
            <person name="Lv J."/>
            <person name="Arendt D."/>
            <person name="Savage R."/>
            <person name="Osoegawa K."/>
            <person name="de Jong P."/>
            <person name="Grimwood J."/>
            <person name="Chapman J.A."/>
            <person name="Shapiro H."/>
            <person name="Aerts A."/>
            <person name="Otillar R.P."/>
            <person name="Terry A.Y."/>
            <person name="Boore J.L."/>
            <person name="Grigoriev I.V."/>
            <person name="Lindberg D.R."/>
            <person name="Seaver E.C."/>
            <person name="Weisblat D.A."/>
            <person name="Putnam N.H."/>
            <person name="Rokhsar D.S."/>
        </authorList>
    </citation>
    <scope>NUCLEOTIDE SEQUENCE [LARGE SCALE GENOMIC DNA]</scope>
</reference>
<dbReference type="OrthoDB" id="10385115at2759"/>
<dbReference type="EMBL" id="KB201847">
    <property type="protein sequence ID" value="ESO94349.1"/>
    <property type="molecule type" value="Genomic_DNA"/>
</dbReference>
<dbReference type="Gene3D" id="1.10.150.280">
    <property type="entry name" value="AF1531-like domain"/>
    <property type="match status" value="1"/>
</dbReference>
<name>V4BZ06_LOTGI</name>
<feature type="compositionally biased region" description="Basic and acidic residues" evidence="1">
    <location>
        <begin position="440"/>
        <end position="451"/>
    </location>
</feature>
<dbReference type="Proteomes" id="UP000030746">
    <property type="component" value="Unassembled WGS sequence"/>
</dbReference>
<dbReference type="GeneID" id="20248975"/>
<feature type="compositionally biased region" description="Polar residues" evidence="1">
    <location>
        <begin position="293"/>
        <end position="303"/>
    </location>
</feature>
<feature type="compositionally biased region" description="Polar residues" evidence="1">
    <location>
        <begin position="230"/>
        <end position="253"/>
    </location>
</feature>
<evidence type="ECO:0000313" key="2">
    <source>
        <dbReference type="EMBL" id="ESO94349.1"/>
    </source>
</evidence>
<dbReference type="Pfam" id="PF12836">
    <property type="entry name" value="HHH_3"/>
    <property type="match status" value="1"/>
</dbReference>
<feature type="compositionally biased region" description="Polar residues" evidence="1">
    <location>
        <begin position="424"/>
        <end position="439"/>
    </location>
</feature>
<sequence>MGVIKNNSNDINHTTARTLVNATGISHCLAKAIINYRKQKQNNPIEDFHELWKVPGMTSEDYEAIAEEFKKSKPQDKQPVTKVNVKSETTKGKDSVSKEKPTSSPNSTQGRNTARNRRKRERKKRKKQERMASTSPAPSSLKRDTDKINSKAINQRIRTGMNKANLSHNGFQIPNLLVNPEWESPQNTLILLTGGSGQKQMLMPYKVRSYQDGQEFVVRYLNQPHVDDLFSQSSNPRHGGKQTKNSQDRSLSASPERRHASTSRSGSRGRSRSRSRSSKSTTTSPPEKRSRSNPPSNSDYSGNNVKIIEMGSVVPQGPGSNTLRSDITIPANAEWSKNDHESVRNWLAGVGNENIISSSGQGTRVRSISADSRLTTGENSTRRRLDFDQQKPSTSAGKSSQIGQRKPNEFDGNYPTMSRDKSRQSPGIFSSSKQVYDTVQRSRERNRDVSLKRQRHGASRHKSRHQWKSRVDPEDGILEDERRPIEARLDRPRDDNTGLTAKEMRRAKKQDLERQQLRHRNRSRARSRAKSRARWRKRFFNCTVM</sequence>
<proteinExistence type="predicted"/>
<dbReference type="HOGENOM" id="CLU_499944_0_0_1"/>
<dbReference type="AlphaFoldDB" id="V4BZ06"/>
<dbReference type="RefSeq" id="XP_009055189.1">
    <property type="nucleotide sequence ID" value="XM_009056941.1"/>
</dbReference>
<evidence type="ECO:0000313" key="3">
    <source>
        <dbReference type="Proteomes" id="UP000030746"/>
    </source>
</evidence>
<dbReference type="SUPFAM" id="SSF47781">
    <property type="entry name" value="RuvA domain 2-like"/>
    <property type="match status" value="1"/>
</dbReference>
<feature type="compositionally biased region" description="Basic residues" evidence="1">
    <location>
        <begin position="267"/>
        <end position="277"/>
    </location>
</feature>
<feature type="region of interest" description="Disordered" evidence="1">
    <location>
        <begin position="227"/>
        <end position="303"/>
    </location>
</feature>
<protein>
    <submittedName>
        <fullName evidence="2">Uncharacterized protein</fullName>
    </submittedName>
</protein>
<dbReference type="KEGG" id="lgi:LOTGIDRAFT_232573"/>
<feature type="compositionally biased region" description="Polar residues" evidence="1">
    <location>
        <begin position="390"/>
        <end position="403"/>
    </location>
</feature>
<dbReference type="InterPro" id="IPR010994">
    <property type="entry name" value="RuvA_2-like"/>
</dbReference>
<feature type="region of interest" description="Disordered" evidence="1">
    <location>
        <begin position="68"/>
        <end position="149"/>
    </location>
</feature>
<dbReference type="CTD" id="20248975"/>
<dbReference type="OMA" id="ARSPPRX"/>
<feature type="compositionally biased region" description="Basic and acidic residues" evidence="1">
    <location>
        <begin position="88"/>
        <end position="101"/>
    </location>
</feature>
<feature type="region of interest" description="Disordered" evidence="1">
    <location>
        <begin position="353"/>
        <end position="532"/>
    </location>
</feature>
<feature type="compositionally biased region" description="Basic and acidic residues" evidence="1">
    <location>
        <begin position="380"/>
        <end position="389"/>
    </location>
</feature>
<feature type="compositionally biased region" description="Polar residues" evidence="1">
    <location>
        <begin position="102"/>
        <end position="113"/>
    </location>
</feature>
<feature type="compositionally biased region" description="Polar residues" evidence="1">
    <location>
        <begin position="354"/>
        <end position="379"/>
    </location>
</feature>
<gene>
    <name evidence="2" type="ORF">LOTGIDRAFT_232573</name>
</gene>
<feature type="compositionally biased region" description="Basic and acidic residues" evidence="1">
    <location>
        <begin position="469"/>
        <end position="496"/>
    </location>
</feature>
<evidence type="ECO:0000256" key="1">
    <source>
        <dbReference type="SAM" id="MobiDB-lite"/>
    </source>
</evidence>
<keyword evidence="3" id="KW-1185">Reference proteome</keyword>
<feature type="compositionally biased region" description="Basic residues" evidence="1">
    <location>
        <begin position="517"/>
        <end position="532"/>
    </location>
</feature>
<feature type="compositionally biased region" description="Basic residues" evidence="1">
    <location>
        <begin position="452"/>
        <end position="468"/>
    </location>
</feature>
<organism evidence="2 3">
    <name type="scientific">Lottia gigantea</name>
    <name type="common">Giant owl limpet</name>
    <dbReference type="NCBI Taxonomy" id="225164"/>
    <lineage>
        <taxon>Eukaryota</taxon>
        <taxon>Metazoa</taxon>
        <taxon>Spiralia</taxon>
        <taxon>Lophotrochozoa</taxon>
        <taxon>Mollusca</taxon>
        <taxon>Gastropoda</taxon>
        <taxon>Patellogastropoda</taxon>
        <taxon>Lottioidea</taxon>
        <taxon>Lottiidae</taxon>
        <taxon>Lottia</taxon>
    </lineage>
</organism>
<accession>V4BZ06</accession>